<dbReference type="Proteomes" id="UP000252107">
    <property type="component" value="Unassembled WGS sequence"/>
</dbReference>
<comment type="cofactor">
    <cofactor evidence="1">
        <name>Mg(2+)</name>
        <dbReference type="ChEBI" id="CHEBI:18420"/>
    </cofactor>
    <text evidence="1">Binds 2 magnesium ions per subunit.</text>
</comment>
<dbReference type="SUPFAM" id="SSF101478">
    <property type="entry name" value="ADP-ribosylglycohydrolase"/>
    <property type="match status" value="1"/>
</dbReference>
<dbReference type="PANTHER" id="PTHR16222">
    <property type="entry name" value="ADP-RIBOSYLGLYCOHYDROLASE"/>
    <property type="match status" value="1"/>
</dbReference>
<evidence type="ECO:0000313" key="2">
    <source>
        <dbReference type="EMBL" id="RCJ37402.1"/>
    </source>
</evidence>
<comment type="caution">
    <text evidence="2">The sequence shown here is derived from an EMBL/GenBank/DDBJ whole genome shotgun (WGS) entry which is preliminary data.</text>
</comment>
<accession>A0A367RQ00</accession>
<dbReference type="InterPro" id="IPR005502">
    <property type="entry name" value="Ribosyl_crysJ1"/>
</dbReference>
<reference evidence="2" key="1">
    <citation type="submission" date="2016-04" db="EMBL/GenBank/DDBJ databases">
        <authorList>
            <person name="Tabuchi Yagui T.R."/>
        </authorList>
    </citation>
    <scope>NUCLEOTIDE SEQUENCE [LARGE SCALE GENOMIC DNA]</scope>
    <source>
        <strain evidence="2">NIES-26</strain>
    </source>
</reference>
<evidence type="ECO:0008006" key="4">
    <source>
        <dbReference type="Google" id="ProtNLM"/>
    </source>
</evidence>
<protein>
    <recommendedName>
        <fullName evidence="4">ADP-ribosylglycohydrolase</fullName>
    </recommendedName>
</protein>
<keyword evidence="1" id="KW-0460">Magnesium</keyword>
<proteinExistence type="predicted"/>
<dbReference type="InterPro" id="IPR050792">
    <property type="entry name" value="ADP-ribosylglycohydrolase"/>
</dbReference>
<dbReference type="AlphaFoldDB" id="A0A367RQ00"/>
<keyword evidence="1" id="KW-0479">Metal-binding</keyword>
<dbReference type="Pfam" id="PF03747">
    <property type="entry name" value="ADP_ribosyl_GH"/>
    <property type="match status" value="1"/>
</dbReference>
<feature type="binding site" evidence="1">
    <location>
        <position position="63"/>
    </location>
    <ligand>
        <name>Mg(2+)</name>
        <dbReference type="ChEBI" id="CHEBI:18420"/>
        <label>1</label>
    </ligand>
</feature>
<name>A0A367RQ00_9NOSO</name>
<gene>
    <name evidence="2" type="ORF">A6770_40240</name>
</gene>
<dbReference type="EMBL" id="LXQD01000119">
    <property type="protein sequence ID" value="RCJ37402.1"/>
    <property type="molecule type" value="Genomic_DNA"/>
</dbReference>
<evidence type="ECO:0000256" key="1">
    <source>
        <dbReference type="PIRSR" id="PIRSR605502-1"/>
    </source>
</evidence>
<dbReference type="InterPro" id="IPR036705">
    <property type="entry name" value="Ribosyl_crysJ1_sf"/>
</dbReference>
<sequence length="218" mass="24222">MDSVVADKIRGVIFGQAIGDALGFGTEWIPKSQVHQEYPQGLRSYSQIVRYLNVSGWTPGDWTDDTDQMLCILDSLLEKGQVDVLDIAARFHHWAVTDGMGMGQTVYSVVHSPDFLHNPLATAKQVWEESGQKAAANGGVMRTSVLGIWEYFLPDKVRHNAELVCQITHYDRRCVGSCVAVSLAISALLRQEIDIDSLISAIAIAVQQYHPSIQEYFQ</sequence>
<dbReference type="GO" id="GO:0046872">
    <property type="term" value="F:metal ion binding"/>
    <property type="evidence" value="ECO:0007669"/>
    <property type="project" value="UniProtKB-KW"/>
</dbReference>
<dbReference type="PANTHER" id="PTHR16222:SF40">
    <property type="entry name" value="ADP-RIBOSYLGLYCOHYDROLASE"/>
    <property type="match status" value="1"/>
</dbReference>
<keyword evidence="3" id="KW-1185">Reference proteome</keyword>
<dbReference type="Gene3D" id="1.10.4080.10">
    <property type="entry name" value="ADP-ribosylation/Crystallin J1"/>
    <property type="match status" value="1"/>
</dbReference>
<feature type="binding site" evidence="1">
    <location>
        <position position="65"/>
    </location>
    <ligand>
        <name>Mg(2+)</name>
        <dbReference type="ChEBI" id="CHEBI:18420"/>
        <label>1</label>
    </ligand>
</feature>
<organism evidence="2 3">
    <name type="scientific">Nostoc minutum NIES-26</name>
    <dbReference type="NCBI Taxonomy" id="1844469"/>
    <lineage>
        <taxon>Bacteria</taxon>
        <taxon>Bacillati</taxon>
        <taxon>Cyanobacteriota</taxon>
        <taxon>Cyanophyceae</taxon>
        <taxon>Nostocales</taxon>
        <taxon>Nostocaceae</taxon>
        <taxon>Nostoc</taxon>
    </lineage>
</organism>
<feature type="binding site" evidence="1">
    <location>
        <position position="64"/>
    </location>
    <ligand>
        <name>Mg(2+)</name>
        <dbReference type="ChEBI" id="CHEBI:18420"/>
        <label>1</label>
    </ligand>
</feature>
<evidence type="ECO:0000313" key="3">
    <source>
        <dbReference type="Proteomes" id="UP000252107"/>
    </source>
</evidence>